<keyword evidence="3" id="KW-1185">Reference proteome</keyword>
<accession>A0ABQ4U916</accession>
<dbReference type="EMBL" id="BPRC01000002">
    <property type="protein sequence ID" value="GJE63839.1"/>
    <property type="molecule type" value="Genomic_DNA"/>
</dbReference>
<evidence type="ECO:0000313" key="3">
    <source>
        <dbReference type="Proteomes" id="UP001055039"/>
    </source>
</evidence>
<organism evidence="2 3">
    <name type="scientific">Methylorubrum aminovorans</name>
    <dbReference type="NCBI Taxonomy" id="269069"/>
    <lineage>
        <taxon>Bacteria</taxon>
        <taxon>Pseudomonadati</taxon>
        <taxon>Pseudomonadota</taxon>
        <taxon>Alphaproteobacteria</taxon>
        <taxon>Hyphomicrobiales</taxon>
        <taxon>Methylobacteriaceae</taxon>
        <taxon>Methylorubrum</taxon>
    </lineage>
</organism>
<name>A0ABQ4U916_9HYPH</name>
<reference evidence="2" key="2">
    <citation type="submission" date="2021-08" db="EMBL/GenBank/DDBJ databases">
        <authorList>
            <person name="Tani A."/>
            <person name="Ola A."/>
            <person name="Ogura Y."/>
            <person name="Katsura K."/>
            <person name="Hayashi T."/>
        </authorList>
    </citation>
    <scope>NUCLEOTIDE SEQUENCE</scope>
    <source>
        <strain evidence="2">NBRC 15686</strain>
    </source>
</reference>
<dbReference type="RefSeq" id="WP_238222957.1">
    <property type="nucleotide sequence ID" value="NZ_BAAADH010000099.1"/>
</dbReference>
<sequence>MAVSVRSSVADVRPLPERPSLEHLRNEAKSRLKFLRASDPTAQLSTAQLEIARAYGFPSWRRLHAEVTRLSSSPVFENALTKSERLRIEQALSRQEVAIDPAILDGYVGYYELNQKSIISVQREGNELIARLTGQTFLSLAPESNSKFFYRNSHICAQLSFITGIEGIATTVTLHQNGWEQTAGRVEEDRAKFVERLREERQAASEPLPGSEDALRRLIELTRTGTPDYALMSERLAHFFKEQLRDNMRAMQAWGDVISIKFLGVSKTDDSDIFEVDFAAARTEWRLTMAGPEKIGTASIRVLP</sequence>
<dbReference type="Proteomes" id="UP001055039">
    <property type="component" value="Unassembled WGS sequence"/>
</dbReference>
<evidence type="ECO:0000259" key="1">
    <source>
        <dbReference type="Pfam" id="PF11954"/>
    </source>
</evidence>
<dbReference type="Pfam" id="PF11954">
    <property type="entry name" value="DUF3471"/>
    <property type="match status" value="1"/>
</dbReference>
<reference evidence="2" key="1">
    <citation type="journal article" date="2021" name="Front. Microbiol.">
        <title>Comprehensive Comparative Genomics and Phenotyping of Methylobacterium Species.</title>
        <authorList>
            <person name="Alessa O."/>
            <person name="Ogura Y."/>
            <person name="Fujitani Y."/>
            <person name="Takami H."/>
            <person name="Hayashi T."/>
            <person name="Sahin N."/>
            <person name="Tani A."/>
        </authorList>
    </citation>
    <scope>NUCLEOTIDE SEQUENCE</scope>
    <source>
        <strain evidence="2">NBRC 15686</strain>
    </source>
</reference>
<evidence type="ECO:0000313" key="2">
    <source>
        <dbReference type="EMBL" id="GJE63839.1"/>
    </source>
</evidence>
<proteinExistence type="predicted"/>
<comment type="caution">
    <text evidence="2">The sequence shown here is derived from an EMBL/GenBank/DDBJ whole genome shotgun (WGS) entry which is preliminary data.</text>
</comment>
<dbReference type="InterPro" id="IPR021860">
    <property type="entry name" value="Peptidase_S12_Pab87-rel_C"/>
</dbReference>
<gene>
    <name evidence="2" type="ORF">LNAOJCKE_1037</name>
</gene>
<protein>
    <recommendedName>
        <fullName evidence="1">Peptidase S12 Pab87-related C-terminal domain-containing protein</fullName>
    </recommendedName>
</protein>
<feature type="domain" description="Peptidase S12 Pab87-related C-terminal" evidence="1">
    <location>
        <begin position="94"/>
        <end position="175"/>
    </location>
</feature>